<accession>A0A4Q5N7P8</accession>
<comment type="caution">
    <text evidence="1">The sequence shown here is derived from an EMBL/GenBank/DDBJ whole genome shotgun (WGS) entry which is preliminary data.</text>
</comment>
<dbReference type="EMBL" id="SDWW01000004">
    <property type="protein sequence ID" value="RYV52591.1"/>
    <property type="molecule type" value="Genomic_DNA"/>
</dbReference>
<protein>
    <submittedName>
        <fullName evidence="1">Uncharacterized protein</fullName>
    </submittedName>
</protein>
<gene>
    <name evidence="1" type="ORF">EUA98_02515</name>
</gene>
<evidence type="ECO:0000313" key="2">
    <source>
        <dbReference type="Proteomes" id="UP000293764"/>
    </source>
</evidence>
<reference evidence="1 2" key="1">
    <citation type="submission" date="2019-01" db="EMBL/GenBank/DDBJ databases">
        <title>Novel species of Cellulomonas.</title>
        <authorList>
            <person name="Liu Q."/>
            <person name="Xin Y.-H."/>
        </authorList>
    </citation>
    <scope>NUCLEOTIDE SEQUENCE [LARGE SCALE GENOMIC DNA]</scope>
    <source>
        <strain evidence="1 2">HLT2-17</strain>
    </source>
</reference>
<dbReference type="AlphaFoldDB" id="A0A4Q5N7P8"/>
<organism evidence="1 2">
    <name type="scientific">Pengzhenrongella frigida</name>
    <dbReference type="NCBI Taxonomy" id="1259133"/>
    <lineage>
        <taxon>Bacteria</taxon>
        <taxon>Bacillati</taxon>
        <taxon>Actinomycetota</taxon>
        <taxon>Actinomycetes</taxon>
        <taxon>Micrococcales</taxon>
        <taxon>Pengzhenrongella</taxon>
    </lineage>
</organism>
<evidence type="ECO:0000313" key="1">
    <source>
        <dbReference type="EMBL" id="RYV52591.1"/>
    </source>
</evidence>
<proteinExistence type="predicted"/>
<sequence length="90" mass="9703">MSTQQDQRYLVHLDMLADAFDPNDAVEAVMVALERLGGLANFIYRVEEVGTDSRAWVDLVRVDSTSALAGQKEGLGTAVGGSRFPGEFLG</sequence>
<name>A0A4Q5N7P8_9MICO</name>
<keyword evidence="2" id="KW-1185">Reference proteome</keyword>
<dbReference type="Proteomes" id="UP000293764">
    <property type="component" value="Unassembled WGS sequence"/>
</dbReference>
<dbReference type="RefSeq" id="WP_130101085.1">
    <property type="nucleotide sequence ID" value="NZ_SDWW01000004.1"/>
</dbReference>